<dbReference type="EMBL" id="JAPFFF010000001">
    <property type="protein sequence ID" value="KAK8899803.1"/>
    <property type="molecule type" value="Genomic_DNA"/>
</dbReference>
<accession>A0ABR2L8Z0</accession>
<evidence type="ECO:0000256" key="3">
    <source>
        <dbReference type="ARBA" id="ARBA00022679"/>
    </source>
</evidence>
<reference evidence="7 8" key="1">
    <citation type="submission" date="2024-04" db="EMBL/GenBank/DDBJ databases">
        <title>Tritrichomonas musculus Genome.</title>
        <authorList>
            <person name="Alves-Ferreira E."/>
            <person name="Grigg M."/>
            <person name="Lorenzi H."/>
            <person name="Galac M."/>
        </authorList>
    </citation>
    <scope>NUCLEOTIDE SEQUENCE [LARGE SCALE GENOMIC DNA]</scope>
    <source>
        <strain evidence="7 8">EAF2021</strain>
    </source>
</reference>
<protein>
    <submittedName>
        <fullName evidence="7">Uncharacterized protein</fullName>
    </submittedName>
</protein>
<keyword evidence="6" id="KW-1133">Transmembrane helix</keyword>
<dbReference type="Gene3D" id="3.40.50.11350">
    <property type="match status" value="1"/>
</dbReference>
<keyword evidence="6" id="KW-0472">Membrane</keyword>
<name>A0ABR2L8Z0_9EUKA</name>
<dbReference type="Gene3D" id="3.40.50.11340">
    <property type="match status" value="1"/>
</dbReference>
<keyword evidence="6" id="KW-0812">Transmembrane</keyword>
<feature type="transmembrane region" description="Helical" evidence="6">
    <location>
        <begin position="56"/>
        <end position="73"/>
    </location>
</feature>
<evidence type="ECO:0000256" key="2">
    <source>
        <dbReference type="ARBA" id="ARBA00022676"/>
    </source>
</evidence>
<keyword evidence="5" id="KW-0961">Cell wall biogenesis/degradation</keyword>
<keyword evidence="3" id="KW-0808">Transferase</keyword>
<dbReference type="PANTHER" id="PTHR31889">
    <property type="entry name" value="FUCOSYLTRANSFERASE 2-RELATED"/>
    <property type="match status" value="1"/>
</dbReference>
<evidence type="ECO:0000256" key="4">
    <source>
        <dbReference type="ARBA" id="ARBA00023180"/>
    </source>
</evidence>
<keyword evidence="8" id="KW-1185">Reference proteome</keyword>
<dbReference type="InterPro" id="IPR004938">
    <property type="entry name" value="XG_FTase"/>
</dbReference>
<comment type="similarity">
    <text evidence="1">Belongs to the glycosyltransferase 37 family.</text>
</comment>
<evidence type="ECO:0000256" key="1">
    <source>
        <dbReference type="ARBA" id="ARBA00010481"/>
    </source>
</evidence>
<comment type="caution">
    <text evidence="7">The sequence shown here is derived from an EMBL/GenBank/DDBJ whole genome shotgun (WGS) entry which is preliminary data.</text>
</comment>
<keyword evidence="2" id="KW-0328">Glycosyltransferase</keyword>
<proteinExistence type="inferred from homology"/>
<organism evidence="7 8">
    <name type="scientific">Tritrichomonas musculus</name>
    <dbReference type="NCBI Taxonomy" id="1915356"/>
    <lineage>
        <taxon>Eukaryota</taxon>
        <taxon>Metamonada</taxon>
        <taxon>Parabasalia</taxon>
        <taxon>Tritrichomonadida</taxon>
        <taxon>Tritrichomonadidae</taxon>
        <taxon>Tritrichomonas</taxon>
    </lineage>
</organism>
<keyword evidence="4" id="KW-0325">Glycoprotein</keyword>
<dbReference type="PANTHER" id="PTHR31889:SF2">
    <property type="entry name" value="FUCOSYLTRANSFERASE 3"/>
    <property type="match status" value="1"/>
</dbReference>
<feature type="transmembrane region" description="Helical" evidence="6">
    <location>
        <begin position="79"/>
        <end position="100"/>
    </location>
</feature>
<sequence length="465" mass="53068">MSGVSQNLNSRRARYHPGIQSVAIYCVCFSVFFVIVSILIENLISSMMISKPRKNTGIMIYIVSISFFSIFSFKTSRSIVCIIPFFFVIILIVVPIALLLQESRNGFNAVKTPEDILPYCSKQSKEGKLHLPEMNKNKFVVFQPTNTGTGNRILGLVSSYALALITGRQLLVDWQTTSVFGANLFTLFHSDIIKPLSSVLHNRTMKEDDYHFLNLVYCRQCTVRIRHPNFAFLASQDLNKAFTRKYIIVSSNVYFAPALMANIHYRDLLCAHFEPKHLFHSLYNRLLRLSPDLENELNETLKEYKNRNIIGIQIRTKDRVAFPDDHISSFLSCASYISARYENPLFFIASDSESLKRQASLHFGDKLFRLKKETHLFSEDGIKSAVLDMMILSRCKELVLTPFSTFGSVAAGIGEIVPHFITRKEGFCVQDLTSEPKFHYWHAMPQYSISSIGSSDMLNQDDSFM</sequence>
<dbReference type="Proteomes" id="UP001470230">
    <property type="component" value="Unassembled WGS sequence"/>
</dbReference>
<evidence type="ECO:0000256" key="5">
    <source>
        <dbReference type="ARBA" id="ARBA00023316"/>
    </source>
</evidence>
<evidence type="ECO:0000256" key="6">
    <source>
        <dbReference type="SAM" id="Phobius"/>
    </source>
</evidence>
<gene>
    <name evidence="7" type="ORF">M9Y10_002125</name>
</gene>
<evidence type="ECO:0000313" key="7">
    <source>
        <dbReference type="EMBL" id="KAK8899803.1"/>
    </source>
</evidence>
<evidence type="ECO:0000313" key="8">
    <source>
        <dbReference type="Proteomes" id="UP001470230"/>
    </source>
</evidence>
<feature type="transmembrane region" description="Helical" evidence="6">
    <location>
        <begin position="22"/>
        <end position="44"/>
    </location>
</feature>